<dbReference type="InterPro" id="IPR036390">
    <property type="entry name" value="WH_DNA-bd_sf"/>
</dbReference>
<dbReference type="Proteomes" id="UP000831495">
    <property type="component" value="Chromosome"/>
</dbReference>
<keyword evidence="4" id="KW-0131">Cell cycle</keyword>
<keyword evidence="1" id="KW-0963">Cytoplasm</keyword>
<keyword evidence="2" id="KW-0132">Cell division</keyword>
<dbReference type="Gene3D" id="1.10.10.10">
    <property type="entry name" value="Winged helix-like DNA-binding domain superfamily/Winged helix DNA-binding domain"/>
    <property type="match status" value="1"/>
</dbReference>
<dbReference type="EMBL" id="CP093366">
    <property type="protein sequence ID" value="UQS82887.1"/>
    <property type="molecule type" value="Genomic_DNA"/>
</dbReference>
<evidence type="ECO:0000256" key="4">
    <source>
        <dbReference type="ARBA" id="ARBA00023306"/>
    </source>
</evidence>
<keyword evidence="3" id="KW-0159">Chromosome partition</keyword>
<reference evidence="5" key="1">
    <citation type="journal article" date="2022" name="Int. J. Syst. Evol. Microbiol.">
        <title>Apilactobacillus apisilvae sp. nov., Nicolia spurrieriana gen. nov. sp. nov., Bombilactobacillus folatiphilus sp. nov. and Bombilactobacillus thymidiniphilus sp. nov., four new lactic acid bacterial isolates from stingless bees Tetragonula carbonaria and Austroplebeia australis.</title>
        <authorList>
            <person name="Oliphant S.A."/>
            <person name="Watson-Haigh N.S."/>
            <person name="Sumby K.M."/>
            <person name="Gardner J."/>
            <person name="Groom S."/>
            <person name="Jiranek V."/>
        </authorList>
    </citation>
    <scope>NUCLEOTIDE SEQUENCE</scope>
    <source>
        <strain evidence="5">SG4_D2</strain>
    </source>
</reference>
<name>A0ABY4PC94_9LACO</name>
<evidence type="ECO:0000313" key="6">
    <source>
        <dbReference type="Proteomes" id="UP000831495"/>
    </source>
</evidence>
<evidence type="ECO:0000313" key="5">
    <source>
        <dbReference type="EMBL" id="UQS82887.1"/>
    </source>
</evidence>
<accession>A0ABY4PC94</accession>
<dbReference type="InterPro" id="IPR005234">
    <property type="entry name" value="ScpB_csome_segregation"/>
</dbReference>
<sequence>MASYLAKDVASIRQQLQQLQQRLQDDDGSVLVIQQFGTTYKLLTKSIYYPILSKYWQSERATNLSQAALEVLAIVAYQQPITRIEIDELRGVKNSSATLQTLMMRHLIKTVGHKEVPGRPLMYKTTDFFLDYFGLKSLDDLTPLADFQQQNLDRQGNIDLFS</sequence>
<dbReference type="PANTHER" id="PTHR34298:SF2">
    <property type="entry name" value="SEGREGATION AND CONDENSATION PROTEIN B"/>
    <property type="match status" value="1"/>
</dbReference>
<dbReference type="PIRSF" id="PIRSF019345">
    <property type="entry name" value="ScpB"/>
    <property type="match status" value="1"/>
</dbReference>
<proteinExistence type="predicted"/>
<evidence type="ECO:0000256" key="3">
    <source>
        <dbReference type="ARBA" id="ARBA00022829"/>
    </source>
</evidence>
<dbReference type="PANTHER" id="PTHR34298">
    <property type="entry name" value="SEGREGATION AND CONDENSATION PROTEIN B"/>
    <property type="match status" value="1"/>
</dbReference>
<organism evidence="5 6">
    <name type="scientific">Bombilactobacillus folatiphilus</name>
    <dbReference type="NCBI Taxonomy" id="2923362"/>
    <lineage>
        <taxon>Bacteria</taxon>
        <taxon>Bacillati</taxon>
        <taxon>Bacillota</taxon>
        <taxon>Bacilli</taxon>
        <taxon>Lactobacillales</taxon>
        <taxon>Lactobacillaceae</taxon>
        <taxon>Bombilactobacillus</taxon>
    </lineage>
</organism>
<dbReference type="Pfam" id="PF04079">
    <property type="entry name" value="SMC_ScpB"/>
    <property type="match status" value="1"/>
</dbReference>
<dbReference type="InterPro" id="IPR036388">
    <property type="entry name" value="WH-like_DNA-bd_sf"/>
</dbReference>
<evidence type="ECO:0000256" key="2">
    <source>
        <dbReference type="ARBA" id="ARBA00022618"/>
    </source>
</evidence>
<gene>
    <name evidence="5" type="primary">scpB</name>
    <name evidence="5" type="ORF">MOO45_03775</name>
</gene>
<dbReference type="SUPFAM" id="SSF46785">
    <property type="entry name" value="Winged helix' DNA-binding domain"/>
    <property type="match status" value="1"/>
</dbReference>
<keyword evidence="6" id="KW-1185">Reference proteome</keyword>
<dbReference type="NCBIfam" id="TIGR00281">
    <property type="entry name" value="SMC-Scp complex subunit ScpB"/>
    <property type="match status" value="1"/>
</dbReference>
<evidence type="ECO:0000256" key="1">
    <source>
        <dbReference type="ARBA" id="ARBA00022490"/>
    </source>
</evidence>
<protein>
    <submittedName>
        <fullName evidence="5">SMC-Scp complex subunit ScpB</fullName>
    </submittedName>
</protein>